<keyword evidence="2" id="KW-1185">Reference proteome</keyword>
<comment type="caution">
    <text evidence="1">The sequence shown here is derived from an EMBL/GenBank/DDBJ whole genome shotgun (WGS) entry which is preliminary data.</text>
</comment>
<protein>
    <submittedName>
        <fullName evidence="1">Lipoprotein YvcA</fullName>
    </submittedName>
</protein>
<proteinExistence type="predicted"/>
<evidence type="ECO:0000313" key="2">
    <source>
        <dbReference type="Proteomes" id="UP000029267"/>
    </source>
</evidence>
<accession>A0ABU6BGX1</accession>
<keyword evidence="1" id="KW-0449">Lipoprotein</keyword>
<gene>
    <name evidence="1" type="ORF">EP10_001973</name>
</gene>
<reference evidence="1 2" key="1">
    <citation type="journal article" date="2014" name="Genome Announc.">
        <title>Draft Genome Sequence of Geobacillus icigianus Strain G1w1T Isolated from Hot Springs in the Valley of Geysers, Kamchatka (Russian Federation).</title>
        <authorList>
            <person name="Bryanskaya A.V."/>
            <person name="Rozanov A.S."/>
            <person name="Logacheva M.D."/>
            <person name="Kotenko A.V."/>
            <person name="Peltek S.E."/>
        </authorList>
    </citation>
    <scope>NUCLEOTIDE SEQUENCE [LARGE SCALE GENOMIC DNA]</scope>
    <source>
        <strain evidence="1 2">G1w1</strain>
    </source>
</reference>
<dbReference type="EMBL" id="JPYA02000002">
    <property type="protein sequence ID" value="MEB3751132.1"/>
    <property type="molecule type" value="Genomic_DNA"/>
</dbReference>
<sequence>MDGKEQPKKWPNTVAFQDEYTREFMASTKEVKEGYYLFKSKTGGYTMWFPKDAKIDHMFYERHKKYYESIHLGGGREDEHIDDYVRVTYEDAKITENIDVNLELLSTYVHYEGKYKKFNSSDNAIYFGKNKQTLSSKGSDEIYYFFGYIKSNHSHQAVRFIYAVKCKDVKHQCGINMEQEEERAKMLMKSIKFHP</sequence>
<name>A0ABU6BGX1_9BACL</name>
<organism evidence="1 2">
    <name type="scientific">Geobacillus icigianus</name>
    <dbReference type="NCBI Taxonomy" id="1430331"/>
    <lineage>
        <taxon>Bacteria</taxon>
        <taxon>Bacillati</taxon>
        <taxon>Bacillota</taxon>
        <taxon>Bacilli</taxon>
        <taxon>Bacillales</taxon>
        <taxon>Anoxybacillaceae</taxon>
        <taxon>Geobacillus</taxon>
    </lineage>
</organism>
<dbReference type="RefSeq" id="WP_033023340.1">
    <property type="nucleotide sequence ID" value="NZ_JPYA02000002.1"/>
</dbReference>
<evidence type="ECO:0000313" key="1">
    <source>
        <dbReference type="EMBL" id="MEB3751132.1"/>
    </source>
</evidence>
<dbReference type="Proteomes" id="UP000029267">
    <property type="component" value="Unassembled WGS sequence"/>
</dbReference>